<name>A0AAX4Y337_9BACE</name>
<dbReference type="AlphaFoldDB" id="A0AAX4Y337"/>
<feature type="non-terminal residue" evidence="1">
    <location>
        <position position="96"/>
    </location>
</feature>
<accession>A0AAX4Y337</accession>
<reference evidence="1" key="1">
    <citation type="submission" date="2023-03" db="EMBL/GenBank/DDBJ databases">
        <title>DFI Biobank Strains.</title>
        <authorList>
            <person name="Mostad J."/>
            <person name="Paddock L."/>
            <person name="Medina S."/>
            <person name="Waligurski E."/>
            <person name="Barat B."/>
            <person name="Smith R."/>
            <person name="Burgo V."/>
            <person name="Metcalfe C."/>
            <person name="Woodson C."/>
            <person name="Sundararajan A."/>
            <person name="Ramaswamy R."/>
            <person name="Lin H."/>
            <person name="Pamer E.G."/>
        </authorList>
    </citation>
    <scope>NUCLEOTIDE SEQUENCE</scope>
    <source>
        <strain evidence="1">DFI.9.5</strain>
    </source>
</reference>
<comment type="caution">
    <text evidence="1">The sequence shown here is derived from an EMBL/GenBank/DDBJ whole genome shotgun (WGS) entry which is preliminary data.</text>
</comment>
<organism evidence="1 2">
    <name type="scientific">Bacteroides cellulosilyticus</name>
    <dbReference type="NCBI Taxonomy" id="246787"/>
    <lineage>
        <taxon>Bacteria</taxon>
        <taxon>Pseudomonadati</taxon>
        <taxon>Bacteroidota</taxon>
        <taxon>Bacteroidia</taxon>
        <taxon>Bacteroidales</taxon>
        <taxon>Bacteroidaceae</taxon>
        <taxon>Bacteroides</taxon>
    </lineage>
</organism>
<sequence length="96" mass="10604">NKDLGLDKENVVSVYTSLWYNVAGFKQELLRNPNVISISMGAPIESLGEGEAHGDGRLFRWTNIDGQEDSLKMVIVFADGDFSKTFGLELLNGKLL</sequence>
<dbReference type="EMBL" id="JARFID010001158">
    <property type="protein sequence ID" value="MDE8698395.1"/>
    <property type="molecule type" value="Genomic_DNA"/>
</dbReference>
<dbReference type="Proteomes" id="UP001221924">
    <property type="component" value="Unassembled WGS sequence"/>
</dbReference>
<evidence type="ECO:0000313" key="1">
    <source>
        <dbReference type="EMBL" id="MDE8698395.1"/>
    </source>
</evidence>
<gene>
    <name evidence="1" type="ORF">PZH42_31325</name>
</gene>
<proteinExistence type="predicted"/>
<feature type="non-terminal residue" evidence="1">
    <location>
        <position position="1"/>
    </location>
</feature>
<evidence type="ECO:0000313" key="2">
    <source>
        <dbReference type="Proteomes" id="UP001221924"/>
    </source>
</evidence>
<protein>
    <submittedName>
        <fullName evidence="1">ABC transporter permease</fullName>
    </submittedName>
</protein>